<sequence length="696" mass="75359">MHDAAHQYPLPALPTYAQKRAEKERQLAIAAGQIVDSRADDQGGSKDNISRRTSARATDNASSHSQFIAAVSNQVARPLATSFSAGHVADTFVHNADLSKGTTEALTQSHVLREYRYTPSFHRPLPSPIKPTFNAPEAARPLPSPRLPGHPREGTHVSPVACARDRQRSLPQPTLKAVRTMPSVPALRFQAANAISALASGSLGSHESLSRNKEQSLGRQTSSPNLQSGFPRRLPRPPPVPPRDNSVYSSIDPSTSLVYLVSSPTLPAPPSTSTHPPSIAGMDRSDTVSSVKSLDRWELSQRTEPRDAAAASHFGDTRPLPTPRSSAAKSALAPSRSLDRGTPGHRESWKISDAGIGLSSEIRITTEAEPEEGKDDRQGPLSDVQDTAVPKMRAESALPTTVLSDTPTIPALVVTSGPSTMPAVESDAKGEAPIASRELRNPEIIVESSSAPSINVTTETHSALRAPIQCMPSENPSHKGPGISCAACNLAILGAIINAAGKRWHPDCLRCTTCGVGLEHVSRYDHDGMPYCHMDYHEQFAPKCHHCTTPIVDERYITIDDASLGQRFYHELHFFCGECGIPFLDPSRSSAAGTESRSNGNQRDPEKDDIDQTEAFVIHGGHAFCPECDIKLHGVKCKKCRLPIRKEDDGLKALGANWHKTCFKCAACHHPIPTQHFVPLKRKPYCQECYESSQCP</sequence>
<dbReference type="GO" id="GO:0046872">
    <property type="term" value="F:metal ion binding"/>
    <property type="evidence" value="ECO:0007669"/>
    <property type="project" value="UniProtKB-KW"/>
</dbReference>
<feature type="domain" description="LIM zinc-binding" evidence="7">
    <location>
        <begin position="483"/>
        <end position="542"/>
    </location>
</feature>
<feature type="region of interest" description="Disordered" evidence="6">
    <location>
        <begin position="1"/>
        <end position="63"/>
    </location>
</feature>
<keyword evidence="1 5" id="KW-0479">Metal-binding</keyword>
<keyword evidence="9" id="KW-1185">Reference proteome</keyword>
<keyword evidence="2" id="KW-0677">Repeat</keyword>
<feature type="compositionally biased region" description="Basic and acidic residues" evidence="6">
    <location>
        <begin position="293"/>
        <end position="307"/>
    </location>
</feature>
<evidence type="ECO:0000256" key="2">
    <source>
        <dbReference type="ARBA" id="ARBA00022737"/>
    </source>
</evidence>
<feature type="region of interest" description="Disordered" evidence="6">
    <location>
        <begin position="204"/>
        <end position="387"/>
    </location>
</feature>
<feature type="region of interest" description="Disordered" evidence="6">
    <location>
        <begin position="134"/>
        <end position="173"/>
    </location>
</feature>
<keyword evidence="3 5" id="KW-0862">Zinc</keyword>
<dbReference type="PROSITE" id="PS00478">
    <property type="entry name" value="LIM_DOMAIN_1"/>
    <property type="match status" value="2"/>
</dbReference>
<evidence type="ECO:0000256" key="1">
    <source>
        <dbReference type="ARBA" id="ARBA00022723"/>
    </source>
</evidence>
<evidence type="ECO:0000313" key="8">
    <source>
        <dbReference type="EMBL" id="GHJ90075.1"/>
    </source>
</evidence>
<dbReference type="AlphaFoldDB" id="A0A8H3U070"/>
<dbReference type="OrthoDB" id="15567at2759"/>
<dbReference type="InterPro" id="IPR001781">
    <property type="entry name" value="Znf_LIM"/>
</dbReference>
<dbReference type="Proteomes" id="UP000620104">
    <property type="component" value="Unassembled WGS sequence"/>
</dbReference>
<organism evidence="8 9">
    <name type="scientific">Naganishia liquefaciens</name>
    <dbReference type="NCBI Taxonomy" id="104408"/>
    <lineage>
        <taxon>Eukaryota</taxon>
        <taxon>Fungi</taxon>
        <taxon>Dikarya</taxon>
        <taxon>Basidiomycota</taxon>
        <taxon>Agaricomycotina</taxon>
        <taxon>Tremellomycetes</taxon>
        <taxon>Filobasidiales</taxon>
        <taxon>Filobasidiaceae</taxon>
        <taxon>Naganishia</taxon>
    </lineage>
</organism>
<feature type="compositionally biased region" description="Basic and acidic residues" evidence="6">
    <location>
        <begin position="337"/>
        <end position="350"/>
    </location>
</feature>
<name>A0A8H3U070_9TREE</name>
<evidence type="ECO:0000313" key="9">
    <source>
        <dbReference type="Proteomes" id="UP000620104"/>
    </source>
</evidence>
<evidence type="ECO:0000256" key="4">
    <source>
        <dbReference type="ARBA" id="ARBA00023038"/>
    </source>
</evidence>
<accession>A0A8H3U070</accession>
<dbReference type="PANTHER" id="PTHR24205">
    <property type="entry name" value="FOUR AND A HALF LIM DOMAINS PROTEIN"/>
    <property type="match status" value="1"/>
</dbReference>
<feature type="region of interest" description="Disordered" evidence="6">
    <location>
        <begin position="590"/>
        <end position="609"/>
    </location>
</feature>
<comment type="caution">
    <text evidence="8">The sequence shown here is derived from an EMBL/GenBank/DDBJ whole genome shotgun (WGS) entry which is preliminary data.</text>
</comment>
<dbReference type="Pfam" id="PF00412">
    <property type="entry name" value="LIM"/>
    <property type="match status" value="2"/>
</dbReference>
<feature type="compositionally biased region" description="Polar residues" evidence="6">
    <location>
        <begin position="217"/>
        <end position="228"/>
    </location>
</feature>
<dbReference type="SMART" id="SM00132">
    <property type="entry name" value="LIM"/>
    <property type="match status" value="3"/>
</dbReference>
<reference evidence="8" key="1">
    <citation type="submission" date="2020-07" db="EMBL/GenBank/DDBJ databases">
        <title>Draft Genome Sequence of a Deep-Sea Yeast, Naganishia (Cryptococcus) liquefaciens strain N6.</title>
        <authorList>
            <person name="Han Y.W."/>
            <person name="Kajitani R."/>
            <person name="Morimoto H."/>
            <person name="Parhat M."/>
            <person name="Tsubouchi H."/>
            <person name="Bakenova O."/>
            <person name="Ogata M."/>
            <person name="Argunhan B."/>
            <person name="Aoki R."/>
            <person name="Kajiwara S."/>
            <person name="Itoh T."/>
            <person name="Iwasaki H."/>
        </authorList>
    </citation>
    <scope>NUCLEOTIDE SEQUENCE</scope>
    <source>
        <strain evidence="8">N6</strain>
    </source>
</reference>
<keyword evidence="4 5" id="KW-0440">LIM domain</keyword>
<dbReference type="SUPFAM" id="SSF57716">
    <property type="entry name" value="Glucocorticoid receptor-like (DNA-binding domain)"/>
    <property type="match status" value="3"/>
</dbReference>
<feature type="domain" description="LIM zinc-binding" evidence="7">
    <location>
        <begin position="635"/>
        <end position="696"/>
    </location>
</feature>
<dbReference type="PANTHER" id="PTHR24205:SF16">
    <property type="entry name" value="GH01042P-RELATED"/>
    <property type="match status" value="1"/>
</dbReference>
<gene>
    <name evidence="8" type="ORF">NliqN6_6477</name>
</gene>
<dbReference type="Gene3D" id="2.10.110.10">
    <property type="entry name" value="Cysteine Rich Protein"/>
    <property type="match status" value="3"/>
</dbReference>
<feature type="compositionally biased region" description="Polar residues" evidence="6">
    <location>
        <begin position="246"/>
        <end position="257"/>
    </location>
</feature>
<dbReference type="PROSITE" id="PS50023">
    <property type="entry name" value="LIM_DOMAIN_2"/>
    <property type="match status" value="2"/>
</dbReference>
<dbReference type="GO" id="GO:0030695">
    <property type="term" value="F:GTPase regulator activity"/>
    <property type="evidence" value="ECO:0007669"/>
    <property type="project" value="UniProtKB-ARBA"/>
</dbReference>
<proteinExistence type="predicted"/>
<evidence type="ECO:0000256" key="5">
    <source>
        <dbReference type="PROSITE-ProRule" id="PRU00125"/>
    </source>
</evidence>
<feature type="compositionally biased region" description="Basic and acidic residues" evidence="6">
    <location>
        <begin position="37"/>
        <end position="50"/>
    </location>
</feature>
<dbReference type="EMBL" id="BLZA01000057">
    <property type="protein sequence ID" value="GHJ90075.1"/>
    <property type="molecule type" value="Genomic_DNA"/>
</dbReference>
<evidence type="ECO:0000259" key="7">
    <source>
        <dbReference type="PROSITE" id="PS50023"/>
    </source>
</evidence>
<evidence type="ECO:0000256" key="6">
    <source>
        <dbReference type="SAM" id="MobiDB-lite"/>
    </source>
</evidence>
<feature type="compositionally biased region" description="Polar residues" evidence="6">
    <location>
        <begin position="51"/>
        <end position="63"/>
    </location>
</feature>
<dbReference type="GO" id="GO:0003712">
    <property type="term" value="F:transcription coregulator activity"/>
    <property type="evidence" value="ECO:0007669"/>
    <property type="project" value="TreeGrafter"/>
</dbReference>
<feature type="compositionally biased region" description="Polar residues" evidence="6">
    <location>
        <begin position="590"/>
        <end position="602"/>
    </location>
</feature>
<dbReference type="GO" id="GO:0005634">
    <property type="term" value="C:nucleus"/>
    <property type="evidence" value="ECO:0007669"/>
    <property type="project" value="TreeGrafter"/>
</dbReference>
<evidence type="ECO:0000256" key="3">
    <source>
        <dbReference type="ARBA" id="ARBA00022833"/>
    </source>
</evidence>
<protein>
    <recommendedName>
        <fullName evidence="7">LIM zinc-binding domain-containing protein</fullName>
    </recommendedName>
</protein>
<dbReference type="CDD" id="cd08368">
    <property type="entry name" value="LIM"/>
    <property type="match status" value="3"/>
</dbReference>